<dbReference type="PANTHER" id="PTHR42847:SF4">
    <property type="entry name" value="ALKANESULFONATE MONOOXYGENASE-RELATED"/>
    <property type="match status" value="1"/>
</dbReference>
<evidence type="ECO:0000256" key="3">
    <source>
        <dbReference type="ARBA" id="ARBA00023002"/>
    </source>
</evidence>
<organism evidence="6 7">
    <name type="scientific">Herbidospora solisilvae</name>
    <dbReference type="NCBI Taxonomy" id="2696284"/>
    <lineage>
        <taxon>Bacteria</taxon>
        <taxon>Bacillati</taxon>
        <taxon>Actinomycetota</taxon>
        <taxon>Actinomycetes</taxon>
        <taxon>Streptosporangiales</taxon>
        <taxon>Streptosporangiaceae</taxon>
        <taxon>Herbidospora</taxon>
    </lineage>
</organism>
<dbReference type="Gene3D" id="3.20.20.30">
    <property type="entry name" value="Luciferase-like domain"/>
    <property type="match status" value="1"/>
</dbReference>
<dbReference type="NCBIfam" id="TIGR03619">
    <property type="entry name" value="F420_Rv2161c"/>
    <property type="match status" value="1"/>
</dbReference>
<evidence type="ECO:0000313" key="6">
    <source>
        <dbReference type="EMBL" id="NAS26997.1"/>
    </source>
</evidence>
<dbReference type="Pfam" id="PF00296">
    <property type="entry name" value="Bac_luciferase"/>
    <property type="match status" value="1"/>
</dbReference>
<evidence type="ECO:0000256" key="4">
    <source>
        <dbReference type="ARBA" id="ARBA00023033"/>
    </source>
</evidence>
<keyword evidence="7" id="KW-1185">Reference proteome</keyword>
<reference evidence="6 7" key="1">
    <citation type="submission" date="2020-01" db="EMBL/GenBank/DDBJ databases">
        <title>Herbidospora sp. NEAU-GS84 nov., a novel actinomycete isolated from soil.</title>
        <authorList>
            <person name="Han L."/>
        </authorList>
    </citation>
    <scope>NUCLEOTIDE SEQUENCE [LARGE SCALE GENOMIC DNA]</scope>
    <source>
        <strain evidence="6 7">NEAU-GS84</strain>
    </source>
</reference>
<dbReference type="GO" id="GO:0008726">
    <property type="term" value="F:alkanesulfonate monooxygenase activity"/>
    <property type="evidence" value="ECO:0007669"/>
    <property type="project" value="TreeGrafter"/>
</dbReference>
<gene>
    <name evidence="6" type="ORF">GT755_35670</name>
</gene>
<evidence type="ECO:0000256" key="1">
    <source>
        <dbReference type="ARBA" id="ARBA00022630"/>
    </source>
</evidence>
<dbReference type="AlphaFoldDB" id="A0A7C9P2W9"/>
<dbReference type="EC" id="1.-.-.-" evidence="6"/>
<keyword evidence="3 6" id="KW-0560">Oxidoreductase</keyword>
<name>A0A7C9P2W9_9ACTN</name>
<keyword evidence="4" id="KW-0503">Monooxygenase</keyword>
<dbReference type="InterPro" id="IPR011251">
    <property type="entry name" value="Luciferase-like_dom"/>
</dbReference>
<evidence type="ECO:0000259" key="5">
    <source>
        <dbReference type="Pfam" id="PF00296"/>
    </source>
</evidence>
<dbReference type="InterPro" id="IPR036661">
    <property type="entry name" value="Luciferase-like_sf"/>
</dbReference>
<dbReference type="EMBL" id="WXEW01000013">
    <property type="protein sequence ID" value="NAS26997.1"/>
    <property type="molecule type" value="Genomic_DNA"/>
</dbReference>
<proteinExistence type="predicted"/>
<dbReference type="PANTHER" id="PTHR42847">
    <property type="entry name" value="ALKANESULFONATE MONOOXYGENASE"/>
    <property type="match status" value="1"/>
</dbReference>
<feature type="domain" description="Luciferase-like" evidence="5">
    <location>
        <begin position="13"/>
        <end position="254"/>
    </location>
</feature>
<evidence type="ECO:0000313" key="7">
    <source>
        <dbReference type="Proteomes" id="UP000479526"/>
    </source>
</evidence>
<keyword evidence="2" id="KW-0288">FMN</keyword>
<dbReference type="RefSeq" id="WP_161483971.1">
    <property type="nucleotide sequence ID" value="NZ_WXEW01000013.1"/>
</dbReference>
<dbReference type="InterPro" id="IPR019921">
    <property type="entry name" value="Lucif-like_OxRdtase_Rv2161c"/>
</dbReference>
<evidence type="ECO:0000256" key="2">
    <source>
        <dbReference type="ARBA" id="ARBA00022643"/>
    </source>
</evidence>
<comment type="caution">
    <text evidence="6">The sequence shown here is derived from an EMBL/GenBank/DDBJ whole genome shotgun (WGS) entry which is preliminary data.</text>
</comment>
<sequence length="285" mass="30871">MRIGVVFPQTEIGPDVGAVRAYGQRVEELGFRHVMAYDHVLGADPDVHEGWEGPYDVDTAFHEPMVLFGYLAALTSLEMVSAIIIAPQRQTALLAKQAAEVDLLTGGRLRLGVGLGWNRVEYEALGQDFTTRGRRIEEQVALMRRLWTERSLSFGGEFDRVTGAGLAPLPAQRPIPIWFGAQSAPAYRRAGRLADGWFPQMEPGPGLEEAKAAVERAAAEAGRDPAAIGMDGRLRWTPDQDALAEAAGQWRAHGATHVSVNTMKAGLRTVDEHLAALESAAAALL</sequence>
<dbReference type="GO" id="GO:0046306">
    <property type="term" value="P:alkanesulfonate catabolic process"/>
    <property type="evidence" value="ECO:0007669"/>
    <property type="project" value="TreeGrafter"/>
</dbReference>
<dbReference type="Proteomes" id="UP000479526">
    <property type="component" value="Unassembled WGS sequence"/>
</dbReference>
<keyword evidence="1" id="KW-0285">Flavoprotein</keyword>
<accession>A0A7C9P2W9</accession>
<protein>
    <submittedName>
        <fullName evidence="6">TIGR03619 family F420-dependent LLM class oxidoreductase</fullName>
        <ecNumber evidence="6">1.-.-.-</ecNumber>
    </submittedName>
</protein>
<dbReference type="InterPro" id="IPR050172">
    <property type="entry name" value="SsuD_RutA_monooxygenase"/>
</dbReference>
<dbReference type="SUPFAM" id="SSF51679">
    <property type="entry name" value="Bacterial luciferase-like"/>
    <property type="match status" value="1"/>
</dbReference>